<evidence type="ECO:0000313" key="3">
    <source>
        <dbReference type="EMBL" id="RKM97943.1"/>
    </source>
</evidence>
<dbReference type="InterPro" id="IPR011044">
    <property type="entry name" value="Quino_amine_DH_bsu"/>
</dbReference>
<accession>A0A420V7K7</accession>
<feature type="region of interest" description="Disordered" evidence="1">
    <location>
        <begin position="394"/>
        <end position="417"/>
    </location>
</feature>
<dbReference type="PANTHER" id="PTHR47197:SF3">
    <property type="entry name" value="DIHYDRO-HEME D1 DEHYDROGENASE"/>
    <property type="match status" value="1"/>
</dbReference>
<dbReference type="AlphaFoldDB" id="A0A420V7K7"/>
<feature type="signal peptide" evidence="2">
    <location>
        <begin position="1"/>
        <end position="31"/>
    </location>
</feature>
<keyword evidence="4" id="KW-1185">Reference proteome</keyword>
<evidence type="ECO:0000256" key="2">
    <source>
        <dbReference type="SAM" id="SignalP"/>
    </source>
</evidence>
<protein>
    <submittedName>
        <fullName evidence="3">YncE family protein</fullName>
    </submittedName>
</protein>
<dbReference type="Gene3D" id="2.130.10.10">
    <property type="entry name" value="YVTN repeat-like/Quinoprotein amine dehydrogenase"/>
    <property type="match status" value="2"/>
</dbReference>
<evidence type="ECO:0000256" key="1">
    <source>
        <dbReference type="SAM" id="MobiDB-lite"/>
    </source>
</evidence>
<dbReference type="InterPro" id="IPR051200">
    <property type="entry name" value="Host-pathogen_enzymatic-act"/>
</dbReference>
<dbReference type="EMBL" id="JNAD02000002">
    <property type="protein sequence ID" value="RKM97943.1"/>
    <property type="molecule type" value="Genomic_DNA"/>
</dbReference>
<dbReference type="Proteomes" id="UP000028058">
    <property type="component" value="Unassembled WGS sequence"/>
</dbReference>
<organism evidence="3 4">
    <name type="scientific">Streptomyces xinghaiensis</name>
    <dbReference type="NCBI Taxonomy" id="1038928"/>
    <lineage>
        <taxon>Bacteria</taxon>
        <taxon>Bacillati</taxon>
        <taxon>Actinomycetota</taxon>
        <taxon>Actinomycetes</taxon>
        <taxon>Kitasatosporales</taxon>
        <taxon>Streptomycetaceae</taxon>
        <taxon>Streptomyces</taxon>
    </lineage>
</organism>
<dbReference type="SUPFAM" id="SSF50969">
    <property type="entry name" value="YVTN repeat-like/Quinoprotein amine dehydrogenase"/>
    <property type="match status" value="1"/>
</dbReference>
<feature type="chain" id="PRO_5043190200" evidence="2">
    <location>
        <begin position="32"/>
        <end position="417"/>
    </location>
</feature>
<reference evidence="3 4" key="1">
    <citation type="journal article" date="2014" name="Genome Announc.">
        <title>Draft Genome Sequence of Streptomyces fradiae ATCC 19609, a Strain Highly Sensitive to Antibiotics.</title>
        <authorList>
            <person name="Bekker O.B."/>
            <person name="Klimina K.M."/>
            <person name="Vatlin A.A."/>
            <person name="Zakharevich N.V."/>
            <person name="Kasianov A.S."/>
            <person name="Danilenko V.N."/>
        </authorList>
    </citation>
    <scope>NUCLEOTIDE SEQUENCE [LARGE SCALE GENOMIC DNA]</scope>
    <source>
        <strain evidence="3 4">ATCC 19609</strain>
    </source>
</reference>
<proteinExistence type="predicted"/>
<keyword evidence="2" id="KW-0732">Signal</keyword>
<name>A0A420V7K7_9ACTN</name>
<dbReference type="PANTHER" id="PTHR47197">
    <property type="entry name" value="PROTEIN NIRF"/>
    <property type="match status" value="1"/>
</dbReference>
<sequence>MPPATPRRPRRLLSLSAAVLTVLALTGGATAAGAAEQADSAGQSARSAAPRDVMLVGNGQGGTVSFIDPRTFENLGSFNTVPDLDRRIREMDPIERIGYEMVNSIQGYRKLVDDMAMSPDGRTLYVSRGVLSDAVAFDIASGTMLWRYETEGFKADHAALSEDGSQFIVSATTADKAEVINTATGKLHAEFATGTYPHANDYSPDGSILYNSSIGITSMPKGLNGLKGKRQVVAVDADTFEPLRTYDFEYGIRPAVFTADNKTMYAQLSYLNGFVEYDLAKGEIKRTVEMPFSDKAAKMRADDYPQNSAHHGMAMNAAESKLCMAGTIDDYVAIVSRPGLETDGYVHYDTDALPYWTATGPDGKHCFVSLANKNEVSVVDYATAKEVARIPTGHFPQRERPGKLTAEALEALDPSDG</sequence>
<gene>
    <name evidence="3" type="ORF">SFRA_005215</name>
</gene>
<dbReference type="RefSeq" id="WP_043461789.1">
    <property type="nucleotide sequence ID" value="NZ_CP134822.1"/>
</dbReference>
<dbReference type="InterPro" id="IPR015943">
    <property type="entry name" value="WD40/YVTN_repeat-like_dom_sf"/>
</dbReference>
<evidence type="ECO:0000313" key="4">
    <source>
        <dbReference type="Proteomes" id="UP000028058"/>
    </source>
</evidence>
<dbReference type="OrthoDB" id="62864at2"/>
<comment type="caution">
    <text evidence="3">The sequence shown here is derived from an EMBL/GenBank/DDBJ whole genome shotgun (WGS) entry which is preliminary data.</text>
</comment>